<feature type="transmembrane region" description="Helical" evidence="7">
    <location>
        <begin position="440"/>
        <end position="465"/>
    </location>
</feature>
<evidence type="ECO:0000256" key="3">
    <source>
        <dbReference type="ARBA" id="ARBA00022692"/>
    </source>
</evidence>
<dbReference type="PANTHER" id="PTHR23510:SF3">
    <property type="entry name" value="MAJOR FACILITATOR SUPERFAMILY DOMAIN-CONTAINING PROTEIN 8"/>
    <property type="match status" value="1"/>
</dbReference>
<organism evidence="9">
    <name type="scientific">Fibrocapsa japonica</name>
    <dbReference type="NCBI Taxonomy" id="94617"/>
    <lineage>
        <taxon>Eukaryota</taxon>
        <taxon>Sar</taxon>
        <taxon>Stramenopiles</taxon>
        <taxon>Ochrophyta</taxon>
        <taxon>Raphidophyceae</taxon>
        <taxon>Chattonellales</taxon>
        <taxon>Chattonellaceae</taxon>
        <taxon>Fibrocapsa</taxon>
    </lineage>
</organism>
<dbReference type="Gene3D" id="1.20.1250.20">
    <property type="entry name" value="MFS general substrate transporter like domains"/>
    <property type="match status" value="1"/>
</dbReference>
<feature type="transmembrane region" description="Helical" evidence="7">
    <location>
        <begin position="387"/>
        <end position="407"/>
    </location>
</feature>
<sequence length="534" mass="57835">MDRLKDGLRRIRKHSEDFVEQADILSGSDFPEKVEYADFPEESSYGTLVEPIEEEPTKDGGIKNMKSFCVIAYMVLVGDAARGLMFPTLWPLVESLGGDRSTQGYCVAAFSFGRIFASPYFGQLSTEKGYKDVLLIAIAITVVGCLTYAHATSTWLLMVGQCVMGFGAGTLGVTRAYVADNTSSAQRTTYIAYITALQYAGFTVCPSLGAAFTLLLGDDTYSWGPFQVSKFSAPAYFHIGAALLGGLLLQFAFDNYIPTARQRAKSRARAVSIRNRRSAGSRSVSFDSARSPRSPTVKSPMVQGSEGLELVATSPQQRDSASSGTSATGSLTITNTSLVEDGLSMWKFMLAWGFINNIATKGTIGAYETLGAEFAITALHFDSADTGFIFASFGFLGVLALLSMRYLCERFADVFLVFWGVFLMVVSCVLFYLVHVTGTVGFSVAIFVMYSVGYPIGHTALIGLFSKIVGNRPQGALLGWFGSSGSLARIIFPLLSGYVAETFGNSELFAGLAIMLAMCLIWMYLLWENIEAIV</sequence>
<protein>
    <recommendedName>
        <fullName evidence="8">Major facilitator superfamily (MFS) profile domain-containing protein</fullName>
    </recommendedName>
</protein>
<feature type="transmembrane region" description="Helical" evidence="7">
    <location>
        <begin position="414"/>
        <end position="434"/>
    </location>
</feature>
<dbReference type="Pfam" id="PF07690">
    <property type="entry name" value="MFS_1"/>
    <property type="match status" value="1"/>
</dbReference>
<evidence type="ECO:0000256" key="1">
    <source>
        <dbReference type="ARBA" id="ARBA00004127"/>
    </source>
</evidence>
<dbReference type="GO" id="GO:0012505">
    <property type="term" value="C:endomembrane system"/>
    <property type="evidence" value="ECO:0007669"/>
    <property type="project" value="UniProtKB-SubCell"/>
</dbReference>
<reference evidence="9" key="1">
    <citation type="submission" date="2021-01" db="EMBL/GenBank/DDBJ databases">
        <authorList>
            <person name="Corre E."/>
            <person name="Pelletier E."/>
            <person name="Niang G."/>
            <person name="Scheremetjew M."/>
            <person name="Finn R."/>
            <person name="Kale V."/>
            <person name="Holt S."/>
            <person name="Cochrane G."/>
            <person name="Meng A."/>
            <person name="Brown T."/>
            <person name="Cohen L."/>
        </authorList>
    </citation>
    <scope>NUCLEOTIDE SEQUENCE</scope>
    <source>
        <strain evidence="9">CCMP1661</strain>
    </source>
</reference>
<evidence type="ECO:0000256" key="4">
    <source>
        <dbReference type="ARBA" id="ARBA00022989"/>
    </source>
</evidence>
<accession>A0A7S2V0P8</accession>
<feature type="transmembrane region" description="Helical" evidence="7">
    <location>
        <begin position="477"/>
        <end position="496"/>
    </location>
</feature>
<dbReference type="InterPro" id="IPR036259">
    <property type="entry name" value="MFS_trans_sf"/>
</dbReference>
<dbReference type="InterPro" id="IPR011701">
    <property type="entry name" value="MFS"/>
</dbReference>
<keyword evidence="2" id="KW-0813">Transport</keyword>
<dbReference type="SUPFAM" id="SSF103473">
    <property type="entry name" value="MFS general substrate transporter"/>
    <property type="match status" value="1"/>
</dbReference>
<keyword evidence="3 7" id="KW-0812">Transmembrane</keyword>
<dbReference type="InterPro" id="IPR020846">
    <property type="entry name" value="MFS_dom"/>
</dbReference>
<feature type="transmembrane region" description="Helical" evidence="7">
    <location>
        <begin position="190"/>
        <end position="215"/>
    </location>
</feature>
<evidence type="ECO:0000256" key="6">
    <source>
        <dbReference type="SAM" id="MobiDB-lite"/>
    </source>
</evidence>
<feature type="domain" description="Major facilitator superfamily (MFS) profile" evidence="8">
    <location>
        <begin position="67"/>
        <end position="531"/>
    </location>
</feature>
<name>A0A7S2V0P8_9STRA</name>
<feature type="region of interest" description="Disordered" evidence="6">
    <location>
        <begin position="282"/>
        <end position="303"/>
    </location>
</feature>
<feature type="transmembrane region" description="Helical" evidence="7">
    <location>
        <begin position="348"/>
        <end position="367"/>
    </location>
</feature>
<dbReference type="EMBL" id="HBHR01011393">
    <property type="protein sequence ID" value="CAD9862963.1"/>
    <property type="molecule type" value="Transcribed_RNA"/>
</dbReference>
<evidence type="ECO:0000256" key="5">
    <source>
        <dbReference type="ARBA" id="ARBA00023136"/>
    </source>
</evidence>
<evidence type="ECO:0000256" key="2">
    <source>
        <dbReference type="ARBA" id="ARBA00022448"/>
    </source>
</evidence>
<evidence type="ECO:0000313" key="9">
    <source>
        <dbReference type="EMBL" id="CAD9862963.1"/>
    </source>
</evidence>
<feature type="transmembrane region" description="Helical" evidence="7">
    <location>
        <begin position="508"/>
        <end position="527"/>
    </location>
</feature>
<evidence type="ECO:0000259" key="8">
    <source>
        <dbReference type="PROSITE" id="PS50850"/>
    </source>
</evidence>
<keyword evidence="4 7" id="KW-1133">Transmembrane helix</keyword>
<evidence type="ECO:0000256" key="7">
    <source>
        <dbReference type="SAM" id="Phobius"/>
    </source>
</evidence>
<feature type="transmembrane region" description="Helical" evidence="7">
    <location>
        <begin position="155"/>
        <end position="178"/>
    </location>
</feature>
<dbReference type="GO" id="GO:0022857">
    <property type="term" value="F:transmembrane transporter activity"/>
    <property type="evidence" value="ECO:0007669"/>
    <property type="project" value="InterPro"/>
</dbReference>
<proteinExistence type="predicted"/>
<gene>
    <name evidence="9" type="ORF">FJAP1339_LOCUS5495</name>
</gene>
<keyword evidence="5 7" id="KW-0472">Membrane</keyword>
<feature type="transmembrane region" description="Helical" evidence="7">
    <location>
        <begin position="133"/>
        <end position="149"/>
    </location>
</feature>
<dbReference type="AlphaFoldDB" id="A0A7S2V0P8"/>
<dbReference type="InterPro" id="IPR051068">
    <property type="entry name" value="MFS_Domain-Containing_Protein"/>
</dbReference>
<feature type="compositionally biased region" description="Polar residues" evidence="6">
    <location>
        <begin position="282"/>
        <end position="297"/>
    </location>
</feature>
<dbReference type="PROSITE" id="PS50850">
    <property type="entry name" value="MFS"/>
    <property type="match status" value="1"/>
</dbReference>
<feature type="transmembrane region" description="Helical" evidence="7">
    <location>
        <begin position="235"/>
        <end position="257"/>
    </location>
</feature>
<dbReference type="PANTHER" id="PTHR23510">
    <property type="entry name" value="INNER MEMBRANE TRANSPORT PROTEIN YAJR"/>
    <property type="match status" value="1"/>
</dbReference>
<comment type="subcellular location">
    <subcellularLocation>
        <location evidence="1">Endomembrane system</location>
        <topology evidence="1">Multi-pass membrane protein</topology>
    </subcellularLocation>
</comment>